<keyword evidence="3 6" id="KW-1133">Transmembrane helix</keyword>
<feature type="transmembrane region" description="Helical" evidence="6">
    <location>
        <begin position="146"/>
        <end position="166"/>
    </location>
</feature>
<dbReference type="CDD" id="cd06180">
    <property type="entry name" value="MFS_YjiJ"/>
    <property type="match status" value="1"/>
</dbReference>
<feature type="transmembrane region" description="Helical" evidence="6">
    <location>
        <begin position="266"/>
        <end position="285"/>
    </location>
</feature>
<keyword evidence="8" id="KW-1185">Reference proteome</keyword>
<dbReference type="PANTHER" id="PTHR23537">
    <property type="match status" value="1"/>
</dbReference>
<feature type="transmembrane region" description="Helical" evidence="6">
    <location>
        <begin position="233"/>
        <end position="254"/>
    </location>
</feature>
<gene>
    <name evidence="7" type="ORF">EV686_10245</name>
</gene>
<organism evidence="7 8">
    <name type="scientific">Paracandidimonas soli</name>
    <dbReference type="NCBI Taxonomy" id="1917182"/>
    <lineage>
        <taxon>Bacteria</taxon>
        <taxon>Pseudomonadati</taxon>
        <taxon>Pseudomonadota</taxon>
        <taxon>Betaproteobacteria</taxon>
        <taxon>Burkholderiales</taxon>
        <taxon>Alcaligenaceae</taxon>
        <taxon>Paracandidimonas</taxon>
    </lineage>
</organism>
<proteinExistence type="predicted"/>
<feature type="transmembrane region" description="Helical" evidence="6">
    <location>
        <begin position="88"/>
        <end position="107"/>
    </location>
</feature>
<dbReference type="Gene3D" id="1.20.1250.20">
    <property type="entry name" value="MFS general substrate transporter like domains"/>
    <property type="match status" value="1"/>
</dbReference>
<feature type="transmembrane region" description="Helical" evidence="6">
    <location>
        <begin position="292"/>
        <end position="312"/>
    </location>
</feature>
<dbReference type="InterPro" id="IPR001958">
    <property type="entry name" value="Tet-R_TetA/multi-R_MdtG-like"/>
</dbReference>
<dbReference type="EMBL" id="SMBX01000002">
    <property type="protein sequence ID" value="TCV01337.1"/>
    <property type="molecule type" value="Genomic_DNA"/>
</dbReference>
<dbReference type="RefSeq" id="WP_132473783.1">
    <property type="nucleotide sequence ID" value="NZ_SMBX01000002.1"/>
</dbReference>
<dbReference type="PRINTS" id="PR01035">
    <property type="entry name" value="TCRTETA"/>
</dbReference>
<sequence length="413" mass="43115">MNMKPPEAAGVQPSPWRIALVAMVALGVAMGIGRFIYTPLLPMMLDARQVNMVQGGWLASANNIGYFLGALLCTVVRVDSRQTIRASLMALAALTAGMGLADGMIAWTALRLLAGVAMGVAFVTISGWCLSWLAAMGRGDLGGIMYVGPGLGIMVGGIAGAYVQSIGLHADAGWLCSAAIAFAGAWLAWKDTARRVSGGAGRAAAPADSKKTQTQVSPTATVRPPRWLVGMHIFCYSLAGFGYIITATFLPVMAELALPGQPGQAWLWPLFGLSVALGALLVTRLPVAWNQSVLLGAAYVVQGAGVLITILFGSLSGFGLGSALLGLPFTAITLFGMREARRLGGERVVALMGAMSAAYALGQIVGPVLAAYLYDMFGSFQVSLAAAAAVLFMGAACYFWLAWQEGRMRTRRA</sequence>
<dbReference type="PANTHER" id="PTHR23537:SF1">
    <property type="entry name" value="SUGAR TRANSPORTER"/>
    <property type="match status" value="1"/>
</dbReference>
<comment type="subcellular location">
    <subcellularLocation>
        <location evidence="1">Membrane</location>
        <topology evidence="1">Multi-pass membrane protein</topology>
    </subcellularLocation>
</comment>
<dbReference type="GO" id="GO:0005886">
    <property type="term" value="C:plasma membrane"/>
    <property type="evidence" value="ECO:0007669"/>
    <property type="project" value="TreeGrafter"/>
</dbReference>
<dbReference type="InterPro" id="IPR010645">
    <property type="entry name" value="MFS_4"/>
</dbReference>
<dbReference type="GO" id="GO:0022857">
    <property type="term" value="F:transmembrane transporter activity"/>
    <property type="evidence" value="ECO:0007669"/>
    <property type="project" value="InterPro"/>
</dbReference>
<reference evidence="7 8" key="1">
    <citation type="submission" date="2019-03" db="EMBL/GenBank/DDBJ databases">
        <title>Genomic Encyclopedia of Type Strains, Phase IV (KMG-IV): sequencing the most valuable type-strain genomes for metagenomic binning, comparative biology and taxonomic classification.</title>
        <authorList>
            <person name="Goeker M."/>
        </authorList>
    </citation>
    <scope>NUCLEOTIDE SEQUENCE [LARGE SCALE GENOMIC DNA]</scope>
    <source>
        <strain evidence="7 8">DSM 100048</strain>
    </source>
</reference>
<evidence type="ECO:0000256" key="1">
    <source>
        <dbReference type="ARBA" id="ARBA00004141"/>
    </source>
</evidence>
<dbReference type="Proteomes" id="UP000294692">
    <property type="component" value="Unassembled WGS sequence"/>
</dbReference>
<evidence type="ECO:0000256" key="6">
    <source>
        <dbReference type="SAM" id="Phobius"/>
    </source>
</evidence>
<feature type="transmembrane region" description="Helical" evidence="6">
    <location>
        <begin position="318"/>
        <end position="337"/>
    </location>
</feature>
<feature type="transmembrane region" description="Helical" evidence="6">
    <location>
        <begin position="16"/>
        <end position="37"/>
    </location>
</feature>
<feature type="transmembrane region" description="Helical" evidence="6">
    <location>
        <begin position="57"/>
        <end position="76"/>
    </location>
</feature>
<dbReference type="SUPFAM" id="SSF103473">
    <property type="entry name" value="MFS general substrate transporter"/>
    <property type="match status" value="1"/>
</dbReference>
<evidence type="ECO:0000256" key="2">
    <source>
        <dbReference type="ARBA" id="ARBA00022692"/>
    </source>
</evidence>
<evidence type="ECO:0000256" key="5">
    <source>
        <dbReference type="SAM" id="MobiDB-lite"/>
    </source>
</evidence>
<evidence type="ECO:0000256" key="3">
    <source>
        <dbReference type="ARBA" id="ARBA00022989"/>
    </source>
</evidence>
<feature type="region of interest" description="Disordered" evidence="5">
    <location>
        <begin position="200"/>
        <end position="219"/>
    </location>
</feature>
<evidence type="ECO:0000313" key="7">
    <source>
        <dbReference type="EMBL" id="TCV01337.1"/>
    </source>
</evidence>
<evidence type="ECO:0000256" key="4">
    <source>
        <dbReference type="ARBA" id="ARBA00023136"/>
    </source>
</evidence>
<dbReference type="OrthoDB" id="9797953at2"/>
<comment type="caution">
    <text evidence="7">The sequence shown here is derived from an EMBL/GenBank/DDBJ whole genome shotgun (WGS) entry which is preliminary data.</text>
</comment>
<feature type="transmembrane region" description="Helical" evidence="6">
    <location>
        <begin position="172"/>
        <end position="189"/>
    </location>
</feature>
<protein>
    <submittedName>
        <fullName evidence="7">Putative MFS family arabinose efflux permease</fullName>
    </submittedName>
</protein>
<dbReference type="Pfam" id="PF06779">
    <property type="entry name" value="MFS_4"/>
    <property type="match status" value="1"/>
</dbReference>
<keyword evidence="4 6" id="KW-0472">Membrane</keyword>
<keyword evidence="2 6" id="KW-0812">Transmembrane</keyword>
<name>A0A4R3V865_9BURK</name>
<dbReference type="InterPro" id="IPR036259">
    <property type="entry name" value="MFS_trans_sf"/>
</dbReference>
<feature type="transmembrane region" description="Helical" evidence="6">
    <location>
        <begin position="349"/>
        <end position="374"/>
    </location>
</feature>
<feature type="transmembrane region" description="Helical" evidence="6">
    <location>
        <begin position="113"/>
        <end position="134"/>
    </location>
</feature>
<accession>A0A4R3V865</accession>
<feature type="transmembrane region" description="Helical" evidence="6">
    <location>
        <begin position="380"/>
        <end position="403"/>
    </location>
</feature>
<evidence type="ECO:0000313" key="8">
    <source>
        <dbReference type="Proteomes" id="UP000294692"/>
    </source>
</evidence>
<dbReference type="AlphaFoldDB" id="A0A4R3V865"/>